<dbReference type="EMBL" id="JANJQO010000513">
    <property type="protein sequence ID" value="KAJ2977045.1"/>
    <property type="molecule type" value="Genomic_DNA"/>
</dbReference>
<organism evidence="1 2">
    <name type="scientific">Zarea fungicola</name>
    <dbReference type="NCBI Taxonomy" id="93591"/>
    <lineage>
        <taxon>Eukaryota</taxon>
        <taxon>Fungi</taxon>
        <taxon>Dikarya</taxon>
        <taxon>Ascomycota</taxon>
        <taxon>Pezizomycotina</taxon>
        <taxon>Sordariomycetes</taxon>
        <taxon>Hypocreomycetidae</taxon>
        <taxon>Hypocreales</taxon>
        <taxon>Cordycipitaceae</taxon>
        <taxon>Zarea</taxon>
    </lineage>
</organism>
<gene>
    <name evidence="1" type="ORF">NQ176_g4598</name>
</gene>
<accession>A0ACC1NCJ9</accession>
<comment type="caution">
    <text evidence="1">The sequence shown here is derived from an EMBL/GenBank/DDBJ whole genome shotgun (WGS) entry which is preliminary data.</text>
</comment>
<proteinExistence type="predicted"/>
<keyword evidence="2" id="KW-1185">Reference proteome</keyword>
<reference evidence="1" key="1">
    <citation type="submission" date="2022-08" db="EMBL/GenBank/DDBJ databases">
        <title>Genome Sequence of Lecanicillium fungicola.</title>
        <authorList>
            <person name="Buettner E."/>
        </authorList>
    </citation>
    <scope>NUCLEOTIDE SEQUENCE</scope>
    <source>
        <strain evidence="1">Babe33</strain>
    </source>
</reference>
<dbReference type="Proteomes" id="UP001143910">
    <property type="component" value="Unassembled WGS sequence"/>
</dbReference>
<evidence type="ECO:0000313" key="2">
    <source>
        <dbReference type="Proteomes" id="UP001143910"/>
    </source>
</evidence>
<sequence>MSHEIVDPSAWSALEIGLPVYEMEPMQKFYCEGLAFKPEGHIDLPVAHIRAFRFGSCLLKLTLFLDPGQRPNPRKPDPSSIYITLRVANVDTMLDSCVALGASILVPATSTQTKTLNSVRFAIVADPMGNRIELVQGNAWYN</sequence>
<name>A0ACC1NCJ9_9HYPO</name>
<protein>
    <submittedName>
        <fullName evidence="1">Uncharacterized protein</fullName>
    </submittedName>
</protein>
<evidence type="ECO:0000313" key="1">
    <source>
        <dbReference type="EMBL" id="KAJ2977045.1"/>
    </source>
</evidence>